<feature type="compositionally biased region" description="Polar residues" evidence="1">
    <location>
        <begin position="203"/>
        <end position="213"/>
    </location>
</feature>
<dbReference type="AlphaFoldDB" id="A0A0N1PEP2"/>
<comment type="caution">
    <text evidence="2">The sequence shown here is derived from an EMBL/GenBank/DDBJ whole genome shotgun (WGS) entry which is preliminary data.</text>
</comment>
<dbReference type="Proteomes" id="UP000038009">
    <property type="component" value="Unassembled WGS sequence"/>
</dbReference>
<accession>A0A0N1PEP2</accession>
<feature type="compositionally biased region" description="Pro residues" evidence="1">
    <location>
        <begin position="215"/>
        <end position="226"/>
    </location>
</feature>
<evidence type="ECO:0000256" key="1">
    <source>
        <dbReference type="SAM" id="MobiDB-lite"/>
    </source>
</evidence>
<evidence type="ECO:0000313" key="2">
    <source>
        <dbReference type="EMBL" id="KPI88935.1"/>
    </source>
</evidence>
<evidence type="ECO:0000313" key="3">
    <source>
        <dbReference type="Proteomes" id="UP000038009"/>
    </source>
</evidence>
<dbReference type="OrthoDB" id="267578at2759"/>
<gene>
    <name evidence="2" type="ORF">ABL78_1980</name>
</gene>
<sequence>MWNALPPSPGRACSREQQRATDIFASRYPLDKPGAHSVWCDLVLVERGYYPLLARSVVVVLTQDKLFLRVAATAFTFTIYFRDVLQLRYVVPNDVVELHVRLPDASSSPPVEGHHTDGCATQRLYRVAVTERHTGVGAQLFRTLVASLFLPSPQCVAEETFTDDAVFAYLVDQPCSMLPQHLLDRSGLREIEWVERTPPIPLSTPSARSSANSVMPPPLPPPPPLCGPANSAVIPPSGDDGAGVTTASAALPSYSTTTGHLHKIYVAASPAFWKLPRSASPTRQRDLPLTWPCVREQTSLPHAENDATVHGALPVNSPSTSQPPYTGHRAHNETPPAHNLTPDIADTNSRESSLAAGVYDQRFLAAIASAPSSRTSLRTDRTLKVQYGPITSG</sequence>
<organism evidence="2 3">
    <name type="scientific">Leptomonas seymouri</name>
    <dbReference type="NCBI Taxonomy" id="5684"/>
    <lineage>
        <taxon>Eukaryota</taxon>
        <taxon>Discoba</taxon>
        <taxon>Euglenozoa</taxon>
        <taxon>Kinetoplastea</taxon>
        <taxon>Metakinetoplastina</taxon>
        <taxon>Trypanosomatida</taxon>
        <taxon>Trypanosomatidae</taxon>
        <taxon>Leishmaniinae</taxon>
        <taxon>Leptomonas</taxon>
    </lineage>
</organism>
<proteinExistence type="predicted"/>
<dbReference type="EMBL" id="LJSK01000036">
    <property type="protein sequence ID" value="KPI88935.1"/>
    <property type="molecule type" value="Genomic_DNA"/>
</dbReference>
<protein>
    <submittedName>
        <fullName evidence="2">Uncharacterized protein</fullName>
    </submittedName>
</protein>
<feature type="region of interest" description="Disordered" evidence="1">
    <location>
        <begin position="200"/>
        <end position="244"/>
    </location>
</feature>
<dbReference type="OMA" id="SHERWTP"/>
<dbReference type="VEuPathDB" id="TriTrypDB:Lsey_0036_0290"/>
<keyword evidence="3" id="KW-1185">Reference proteome</keyword>
<reference evidence="2 3" key="1">
    <citation type="journal article" date="2015" name="PLoS Pathog.">
        <title>Leptomonas seymouri: Adaptations to the Dixenous Life Cycle Analyzed by Genome Sequencing, Transcriptome Profiling and Co-infection with Leishmania donovani.</title>
        <authorList>
            <person name="Kraeva N."/>
            <person name="Butenko A."/>
            <person name="Hlavacova J."/>
            <person name="Kostygov A."/>
            <person name="Myskova J."/>
            <person name="Grybchuk D."/>
            <person name="Lestinova T."/>
            <person name="Votypka J."/>
            <person name="Volf P."/>
            <person name="Opperdoes F."/>
            <person name="Flegontov P."/>
            <person name="Lukes J."/>
            <person name="Yurchenko V."/>
        </authorList>
    </citation>
    <scope>NUCLEOTIDE SEQUENCE [LARGE SCALE GENOMIC DNA]</scope>
    <source>
        <strain evidence="2 3">ATCC 30220</strain>
    </source>
</reference>
<feature type="region of interest" description="Disordered" evidence="1">
    <location>
        <begin position="311"/>
        <end position="344"/>
    </location>
</feature>
<name>A0A0N1PEP2_LEPSE</name>